<evidence type="ECO:0000256" key="1">
    <source>
        <dbReference type="SAM" id="MobiDB-lite"/>
    </source>
</evidence>
<gene>
    <name evidence="2" type="ORF">V6N12_008115</name>
</gene>
<dbReference type="EMBL" id="JBBPBM010000088">
    <property type="protein sequence ID" value="KAK8510241.1"/>
    <property type="molecule type" value="Genomic_DNA"/>
</dbReference>
<reference evidence="2 3" key="1">
    <citation type="journal article" date="2024" name="G3 (Bethesda)">
        <title>Genome assembly of Hibiscus sabdariffa L. provides insights into metabolisms of medicinal natural products.</title>
        <authorList>
            <person name="Kim T."/>
        </authorList>
    </citation>
    <scope>NUCLEOTIDE SEQUENCE [LARGE SCALE GENOMIC DNA]</scope>
    <source>
        <strain evidence="2">TK-2024</strain>
        <tissue evidence="2">Old leaves</tissue>
    </source>
</reference>
<evidence type="ECO:0000313" key="3">
    <source>
        <dbReference type="Proteomes" id="UP001472677"/>
    </source>
</evidence>
<dbReference type="Proteomes" id="UP001472677">
    <property type="component" value="Unassembled WGS sequence"/>
</dbReference>
<keyword evidence="3" id="KW-1185">Reference proteome</keyword>
<feature type="compositionally biased region" description="Basic and acidic residues" evidence="1">
    <location>
        <begin position="86"/>
        <end position="101"/>
    </location>
</feature>
<feature type="region of interest" description="Disordered" evidence="1">
    <location>
        <begin position="1"/>
        <end position="104"/>
    </location>
</feature>
<sequence length="114" mass="12765">MFNKYQRNQTRPNQVPERNRKKTGNFSQGLPFMDAQQRDQAEVDHGVGRTSSDADPDKSKQQPQQESSNNLQQQIVVPNKVASDINDSKADDSTKVSDKNPDANLKTCCPCCIL</sequence>
<proteinExistence type="predicted"/>
<feature type="compositionally biased region" description="Polar residues" evidence="1">
    <location>
        <begin position="1"/>
        <end position="13"/>
    </location>
</feature>
<name>A0ABR2BSZ4_9ROSI</name>
<comment type="caution">
    <text evidence="2">The sequence shown here is derived from an EMBL/GenBank/DDBJ whole genome shotgun (WGS) entry which is preliminary data.</text>
</comment>
<evidence type="ECO:0000313" key="2">
    <source>
        <dbReference type="EMBL" id="KAK8510241.1"/>
    </source>
</evidence>
<organism evidence="2 3">
    <name type="scientific">Hibiscus sabdariffa</name>
    <name type="common">roselle</name>
    <dbReference type="NCBI Taxonomy" id="183260"/>
    <lineage>
        <taxon>Eukaryota</taxon>
        <taxon>Viridiplantae</taxon>
        <taxon>Streptophyta</taxon>
        <taxon>Embryophyta</taxon>
        <taxon>Tracheophyta</taxon>
        <taxon>Spermatophyta</taxon>
        <taxon>Magnoliopsida</taxon>
        <taxon>eudicotyledons</taxon>
        <taxon>Gunneridae</taxon>
        <taxon>Pentapetalae</taxon>
        <taxon>rosids</taxon>
        <taxon>malvids</taxon>
        <taxon>Malvales</taxon>
        <taxon>Malvaceae</taxon>
        <taxon>Malvoideae</taxon>
        <taxon>Hibiscus</taxon>
    </lineage>
</organism>
<feature type="compositionally biased region" description="Polar residues" evidence="1">
    <location>
        <begin position="61"/>
        <end position="76"/>
    </location>
</feature>
<accession>A0ABR2BSZ4</accession>
<feature type="compositionally biased region" description="Basic and acidic residues" evidence="1">
    <location>
        <begin position="36"/>
        <end position="47"/>
    </location>
</feature>
<protein>
    <submittedName>
        <fullName evidence="2">Uncharacterized protein</fullName>
    </submittedName>
</protein>